<comment type="caution">
    <text evidence="2">The sequence shown here is derived from an EMBL/GenBank/DDBJ whole genome shotgun (WGS) entry which is preliminary data.</text>
</comment>
<reference evidence="2 3" key="1">
    <citation type="submission" date="2023-09" db="EMBL/GenBank/DDBJ databases">
        <title>Streptomyces sp. nov.: A antagonism against Alternaria gaisen Producing Streptochlin, Isolated from Tamarix root soil.</title>
        <authorList>
            <person name="Chen Y."/>
        </authorList>
    </citation>
    <scope>NUCLEOTIDE SEQUENCE [LARGE SCALE GENOMIC DNA]</scope>
    <source>
        <strain evidence="2 3">TRM76323</strain>
    </source>
</reference>
<dbReference type="CDD" id="cd00093">
    <property type="entry name" value="HTH_XRE"/>
    <property type="match status" value="1"/>
</dbReference>
<dbReference type="RefSeq" id="WP_315880632.1">
    <property type="nucleotide sequence ID" value="NZ_JAWCTQ010000044.1"/>
</dbReference>
<sequence>MIEDVGSAAPALCRLQLAVELRSLRETSGLAASEVARRLVVSPSKVNRLEAGENGVVEPADVMALCDIYGAEPEQRATLIGYATVTKTKKDWWQEREYAPVIPPGFKAYLGQEATASALHNYESEYVPGLLQTEAYVRALHRRAHEGLGKDDVDRLVAVRMTRQEVLHRETSPLRLIAIINESVLRRRVGSAEVMREQLGHIAELATSLPNVRVQVVPFESGAHPGMNGAFTILQFREKDPFPPIVYLENLSDAWVVRKRADVDRYEETFTDLQAFAPGHTESLSMIKKAIEEF</sequence>
<dbReference type="SUPFAM" id="SSF47413">
    <property type="entry name" value="lambda repressor-like DNA-binding domains"/>
    <property type="match status" value="1"/>
</dbReference>
<dbReference type="InterPro" id="IPR001387">
    <property type="entry name" value="Cro/C1-type_HTH"/>
</dbReference>
<evidence type="ECO:0000313" key="2">
    <source>
        <dbReference type="EMBL" id="MDT9685588.1"/>
    </source>
</evidence>
<dbReference type="PROSITE" id="PS50943">
    <property type="entry name" value="HTH_CROC1"/>
    <property type="match status" value="1"/>
</dbReference>
<dbReference type="InterPro" id="IPR043917">
    <property type="entry name" value="DUF5753"/>
</dbReference>
<dbReference type="Pfam" id="PF19054">
    <property type="entry name" value="DUF5753"/>
    <property type="match status" value="1"/>
</dbReference>
<feature type="domain" description="HTH cro/C1-type" evidence="1">
    <location>
        <begin position="21"/>
        <end position="76"/>
    </location>
</feature>
<dbReference type="SMART" id="SM00530">
    <property type="entry name" value="HTH_XRE"/>
    <property type="match status" value="1"/>
</dbReference>
<keyword evidence="3" id="KW-1185">Reference proteome</keyword>
<evidence type="ECO:0000259" key="1">
    <source>
        <dbReference type="PROSITE" id="PS50943"/>
    </source>
</evidence>
<name>A0ABU3QSU0_9ACTN</name>
<proteinExistence type="predicted"/>
<organism evidence="2 3">
    <name type="scientific">Streptomyces tamarix</name>
    <dbReference type="NCBI Taxonomy" id="3078565"/>
    <lineage>
        <taxon>Bacteria</taxon>
        <taxon>Bacillati</taxon>
        <taxon>Actinomycetota</taxon>
        <taxon>Actinomycetes</taxon>
        <taxon>Kitasatosporales</taxon>
        <taxon>Streptomycetaceae</taxon>
        <taxon>Streptomyces</taxon>
    </lineage>
</organism>
<dbReference type="Proteomes" id="UP001250181">
    <property type="component" value="Unassembled WGS sequence"/>
</dbReference>
<evidence type="ECO:0000313" key="3">
    <source>
        <dbReference type="Proteomes" id="UP001250181"/>
    </source>
</evidence>
<accession>A0ABU3QSU0</accession>
<protein>
    <submittedName>
        <fullName evidence="2">Helix-turn-helix transcriptional regulator</fullName>
    </submittedName>
</protein>
<dbReference type="EMBL" id="JAWCTQ010000044">
    <property type="protein sequence ID" value="MDT9685588.1"/>
    <property type="molecule type" value="Genomic_DNA"/>
</dbReference>
<dbReference type="Gene3D" id="1.10.260.40">
    <property type="entry name" value="lambda repressor-like DNA-binding domains"/>
    <property type="match status" value="1"/>
</dbReference>
<dbReference type="Pfam" id="PF13560">
    <property type="entry name" value="HTH_31"/>
    <property type="match status" value="1"/>
</dbReference>
<dbReference type="InterPro" id="IPR010982">
    <property type="entry name" value="Lambda_DNA-bd_dom_sf"/>
</dbReference>
<gene>
    <name evidence="2" type="ORF">RND61_26505</name>
</gene>